<evidence type="ECO:0000313" key="2">
    <source>
        <dbReference type="Proteomes" id="UP000252519"/>
    </source>
</evidence>
<comment type="caution">
    <text evidence="1">The sequence shown here is derived from an EMBL/GenBank/DDBJ whole genome shotgun (WGS) entry which is preliminary data.</text>
</comment>
<proteinExistence type="predicted"/>
<dbReference type="STRING" id="29170.A0A368H2Z4"/>
<protein>
    <submittedName>
        <fullName evidence="1">Uncharacterized protein</fullName>
    </submittedName>
</protein>
<name>A0A368H2Z4_ANCCA</name>
<organism evidence="1 2">
    <name type="scientific">Ancylostoma caninum</name>
    <name type="common">Dog hookworm</name>
    <dbReference type="NCBI Taxonomy" id="29170"/>
    <lineage>
        <taxon>Eukaryota</taxon>
        <taxon>Metazoa</taxon>
        <taxon>Ecdysozoa</taxon>
        <taxon>Nematoda</taxon>
        <taxon>Chromadorea</taxon>
        <taxon>Rhabditida</taxon>
        <taxon>Rhabditina</taxon>
        <taxon>Rhabditomorpha</taxon>
        <taxon>Strongyloidea</taxon>
        <taxon>Ancylostomatidae</taxon>
        <taxon>Ancylostomatinae</taxon>
        <taxon>Ancylostoma</taxon>
    </lineage>
</organism>
<dbReference type="OrthoDB" id="6130531at2759"/>
<dbReference type="EMBL" id="JOJR01000031">
    <property type="protein sequence ID" value="RCN49650.1"/>
    <property type="molecule type" value="Genomic_DNA"/>
</dbReference>
<sequence>MSKWRHLRRRAMSLHTSTHWKDVRGICLRLSVHGISVGRRYDPLSLIFSKPCICNEGWKGDLCEYHLTDRMLYVVL</sequence>
<evidence type="ECO:0000313" key="1">
    <source>
        <dbReference type="EMBL" id="RCN49650.1"/>
    </source>
</evidence>
<dbReference type="Proteomes" id="UP000252519">
    <property type="component" value="Unassembled WGS sequence"/>
</dbReference>
<accession>A0A368H2Z4</accession>
<dbReference type="AlphaFoldDB" id="A0A368H2Z4"/>
<reference evidence="1 2" key="1">
    <citation type="submission" date="2014-10" db="EMBL/GenBank/DDBJ databases">
        <title>Draft genome of the hookworm Ancylostoma caninum.</title>
        <authorList>
            <person name="Mitreva M."/>
        </authorList>
    </citation>
    <scope>NUCLEOTIDE SEQUENCE [LARGE SCALE GENOMIC DNA]</scope>
    <source>
        <strain evidence="1 2">Baltimore</strain>
    </source>
</reference>
<gene>
    <name evidence="1" type="ORF">ANCCAN_04274</name>
</gene>
<keyword evidence="2" id="KW-1185">Reference proteome</keyword>